<dbReference type="InterPro" id="IPR014710">
    <property type="entry name" value="RmlC-like_jellyroll"/>
</dbReference>
<evidence type="ECO:0000313" key="10">
    <source>
        <dbReference type="Proteomes" id="UP000317257"/>
    </source>
</evidence>
<dbReference type="PROSITE" id="PS00624">
    <property type="entry name" value="GMC_OXRED_2"/>
    <property type="match status" value="1"/>
</dbReference>
<dbReference type="InterPro" id="IPR011051">
    <property type="entry name" value="RmlC_Cupin_sf"/>
</dbReference>
<accession>A0A5C6GBS9</accession>
<feature type="domain" description="Glucose-methanol-choline oxidoreductase N-terminal" evidence="8">
    <location>
        <begin position="286"/>
        <end position="300"/>
    </location>
</feature>
<keyword evidence="4 6" id="KW-0274">FAD</keyword>
<feature type="domain" description="Glucose-methanol-choline oxidoreductase N-terminal" evidence="7">
    <location>
        <begin position="96"/>
        <end position="119"/>
    </location>
</feature>
<dbReference type="Pfam" id="PF00732">
    <property type="entry name" value="GMC_oxred_N"/>
    <property type="match status" value="1"/>
</dbReference>
<dbReference type="SUPFAM" id="SSF54373">
    <property type="entry name" value="FAD-linked reductases, C-terminal domain"/>
    <property type="match status" value="1"/>
</dbReference>
<dbReference type="InterPro" id="IPR007867">
    <property type="entry name" value="GMC_OxRtase_C"/>
</dbReference>
<dbReference type="Pfam" id="PF06172">
    <property type="entry name" value="Cupin_5"/>
    <property type="match status" value="1"/>
</dbReference>
<reference evidence="10" key="1">
    <citation type="submission" date="2018-12" db="EMBL/GenBank/DDBJ databases">
        <title>The complete genome of Metarhizium rileyi, a key fungal pathogen of Lepidoptera.</title>
        <authorList>
            <person name="Binneck E."/>
            <person name="Lastra C.C.L."/>
            <person name="Sosa-Gomez D.R."/>
        </authorList>
    </citation>
    <scope>NUCLEOTIDE SEQUENCE [LARGE SCALE GENOMIC DNA]</scope>
    <source>
        <strain evidence="10">Cep018-CH2</strain>
    </source>
</reference>
<organism evidence="9 10">
    <name type="scientific">Metarhizium rileyi (strain RCEF 4871)</name>
    <name type="common">Nomuraea rileyi</name>
    <dbReference type="NCBI Taxonomy" id="1649241"/>
    <lineage>
        <taxon>Eukaryota</taxon>
        <taxon>Fungi</taxon>
        <taxon>Dikarya</taxon>
        <taxon>Ascomycota</taxon>
        <taxon>Pezizomycotina</taxon>
        <taxon>Sordariomycetes</taxon>
        <taxon>Hypocreomycetidae</taxon>
        <taxon>Hypocreales</taxon>
        <taxon>Clavicipitaceae</taxon>
        <taxon>Metarhizium</taxon>
    </lineage>
</organism>
<dbReference type="SUPFAM" id="SSF51905">
    <property type="entry name" value="FAD/NAD(P)-binding domain"/>
    <property type="match status" value="1"/>
</dbReference>
<evidence type="ECO:0000256" key="6">
    <source>
        <dbReference type="RuleBase" id="RU003968"/>
    </source>
</evidence>
<dbReference type="SUPFAM" id="SSF51182">
    <property type="entry name" value="RmlC-like cupins"/>
    <property type="match status" value="1"/>
</dbReference>
<dbReference type="InterPro" id="IPR036188">
    <property type="entry name" value="FAD/NAD-bd_sf"/>
</dbReference>
<comment type="cofactor">
    <cofactor evidence="1">
        <name>FAD</name>
        <dbReference type="ChEBI" id="CHEBI:57692"/>
    </cofactor>
</comment>
<proteinExistence type="inferred from homology"/>
<evidence type="ECO:0000259" key="8">
    <source>
        <dbReference type="PROSITE" id="PS00624"/>
    </source>
</evidence>
<dbReference type="Pfam" id="PF05199">
    <property type="entry name" value="GMC_oxred_C"/>
    <property type="match status" value="1"/>
</dbReference>
<evidence type="ECO:0000256" key="1">
    <source>
        <dbReference type="ARBA" id="ARBA00001974"/>
    </source>
</evidence>
<dbReference type="PROSITE" id="PS00623">
    <property type="entry name" value="GMC_OXRED_1"/>
    <property type="match status" value="1"/>
</dbReference>
<dbReference type="PANTHER" id="PTHR11552:SF201">
    <property type="entry name" value="GLUCOSE-METHANOL-CHOLINE OXIDOREDUCTASE N-TERMINAL DOMAIN-CONTAINING PROTEIN"/>
    <property type="match status" value="1"/>
</dbReference>
<dbReference type="PANTHER" id="PTHR11552">
    <property type="entry name" value="GLUCOSE-METHANOL-CHOLINE GMC OXIDOREDUCTASE"/>
    <property type="match status" value="1"/>
</dbReference>
<name>A0A5C6GBS9_METRR</name>
<evidence type="ECO:0000256" key="5">
    <source>
        <dbReference type="ARBA" id="ARBA00023002"/>
    </source>
</evidence>
<keyword evidence="3 6" id="KW-0285">Flavoprotein</keyword>
<dbReference type="AlphaFoldDB" id="A0A5C6GBS9"/>
<dbReference type="InterPro" id="IPR009327">
    <property type="entry name" value="Cupin_DUF985"/>
</dbReference>
<dbReference type="InterPro" id="IPR012132">
    <property type="entry name" value="GMC_OxRdtase"/>
</dbReference>
<evidence type="ECO:0000256" key="2">
    <source>
        <dbReference type="ARBA" id="ARBA00010790"/>
    </source>
</evidence>
<dbReference type="GO" id="GO:0050660">
    <property type="term" value="F:flavin adenine dinucleotide binding"/>
    <property type="evidence" value="ECO:0007669"/>
    <property type="project" value="InterPro"/>
</dbReference>
<sequence length="841" mass="90646">MGGPIKPSSSAESFLTHSYDYIVIGGGTAGLALASRLAEDGSLTVGVLEAGGIAHGEEDVDIPAFYGRSLGGRLDWAFETEPQDGLGGRKLPWPRGKVLGGTSALNFMTWVRGGREDYDDWAALGNHGWSWDDLLPFFKKSETFHPQSQALREEYAATHEPEAFGTTGPIQISYSPDYSPSHKLWHSTLNAVGVKTSSAHLAGSNVGVWTNVNSVDPRTAIRSYSTSYCMAQQPANLHILTGATVYEIVLSKADSGGDYVATGVRFDHDGREHVVNVAREVVLSAGTVQSPQILEMSGIGNIEVLRKAGVPVKVGSPMVGENLQDHIMVAMIFEVDGSLSNPDDLLTDEVVVAAARKQYVGEQRGPFTILPCAVTYMPFSQTVPLQALAEMHSKAADVTAYDSDKRAILRKRLNGTSTLGQVEYIFDLGNWSTSFAASSNKKYGTMLQMLQHPFSVGSIHIRPGQGSAADAKPAIDPAYYMGDHGQLDAELIKECIRFGQKIAQTQPLAGIIRAAAHPTPAIVGDDGQLREWVKENTVTDWHPVGTCGMGGRAGIKGGVVDERLRVYGVQGLRVVDASVMPLQISAHLQATVYAIAEKGAHMILEDGRTGILSFRPDPVRSRQIPSDPVVYLVTESRLLLVLQAIPHASYEVALNRVDQPIAIDLNPSSTAGAMLPHRLHAAWAALAMVPSGILATSHHSAQEVIEQLNLVPNIEKGYYVQTFEDPTKVNNRTISTLIYYLLEGSAGQSVWHRLDAYEVWHYYAGAPLTLSLSLDDGGPLERRVLGPDIFDGQAPQVVVPNGTWQSALSSGEWTLVGTTMAPGFLVSGAEFAPPGWEPRCS</sequence>
<protein>
    <recommendedName>
        <fullName evidence="7 8">Glucose-methanol-choline oxidoreductase N-terminal domain-containing protein</fullName>
    </recommendedName>
</protein>
<dbReference type="Gene3D" id="2.60.120.10">
    <property type="entry name" value="Jelly Rolls"/>
    <property type="match status" value="1"/>
</dbReference>
<dbReference type="CDD" id="cd06121">
    <property type="entry name" value="cupin_YML079wp"/>
    <property type="match status" value="1"/>
</dbReference>
<dbReference type="GO" id="GO:0016614">
    <property type="term" value="F:oxidoreductase activity, acting on CH-OH group of donors"/>
    <property type="evidence" value="ECO:0007669"/>
    <property type="project" value="InterPro"/>
</dbReference>
<dbReference type="Proteomes" id="UP000317257">
    <property type="component" value="Unassembled WGS sequence"/>
</dbReference>
<gene>
    <name evidence="9" type="ORF">ED733_001668</name>
</gene>
<evidence type="ECO:0000256" key="3">
    <source>
        <dbReference type="ARBA" id="ARBA00022630"/>
    </source>
</evidence>
<keyword evidence="5" id="KW-0560">Oxidoreductase</keyword>
<dbReference type="Gene3D" id="3.50.50.60">
    <property type="entry name" value="FAD/NAD(P)-binding domain"/>
    <property type="match status" value="1"/>
</dbReference>
<evidence type="ECO:0000259" key="7">
    <source>
        <dbReference type="PROSITE" id="PS00623"/>
    </source>
</evidence>
<dbReference type="Gene3D" id="3.30.560.10">
    <property type="entry name" value="Glucose Oxidase, domain 3"/>
    <property type="match status" value="1"/>
</dbReference>
<comment type="similarity">
    <text evidence="2 6">Belongs to the GMC oxidoreductase family.</text>
</comment>
<evidence type="ECO:0000313" key="9">
    <source>
        <dbReference type="EMBL" id="TWU74188.1"/>
    </source>
</evidence>
<dbReference type="EMBL" id="SBHS01000012">
    <property type="protein sequence ID" value="TWU74188.1"/>
    <property type="molecule type" value="Genomic_DNA"/>
</dbReference>
<dbReference type="InterPro" id="IPR000172">
    <property type="entry name" value="GMC_OxRdtase_N"/>
</dbReference>
<comment type="caution">
    <text evidence="9">The sequence shown here is derived from an EMBL/GenBank/DDBJ whole genome shotgun (WGS) entry which is preliminary data.</text>
</comment>
<evidence type="ECO:0000256" key="4">
    <source>
        <dbReference type="ARBA" id="ARBA00022827"/>
    </source>
</evidence>